<accession>A0A017H845</accession>
<dbReference type="AlphaFoldDB" id="A0A017H845"/>
<dbReference type="Proteomes" id="UP000025047">
    <property type="component" value="Unassembled WGS sequence"/>
</dbReference>
<gene>
    <name evidence="1" type="ORF">Lokhon_02160</name>
</gene>
<protein>
    <recommendedName>
        <fullName evidence="3">DUF1800 domain-containing protein</fullName>
    </recommendedName>
</protein>
<evidence type="ECO:0000313" key="1">
    <source>
        <dbReference type="EMBL" id="EYD70526.1"/>
    </source>
</evidence>
<evidence type="ECO:0008006" key="3">
    <source>
        <dbReference type="Google" id="ProtNLM"/>
    </source>
</evidence>
<dbReference type="eggNOG" id="COG5267">
    <property type="taxonomic scope" value="Bacteria"/>
</dbReference>
<dbReference type="PATRIC" id="fig|1122180.6.peg.2142"/>
<keyword evidence="2" id="KW-1185">Reference proteome</keyword>
<sequence length="498" mass="53297">MRLAGAGGADRAENRRPPLMALTCAGDRPYIAANASREPDRVAFDPTRAAIRFGTGLSPRLPAPDSTAAMLAELLAPDEMARRHPIPAFAAARPGLAEWRAAQRAFRQGRGKPGEAAARGAYDALRRDAAALGRRGFMASLARGIEAPQGGLRERLSWFWADHFTVRSRQPATRHLVTPYVEEAIRPHVSGRFETMLIAVTTHPMMLGYLDQSGSVGPGSKAAQPGDGLNENLARELLELHTVGVGGPYAQADVRELAELLTGLGAGPRGMRYRRDRAEPGAETVLGTRFDAAPRLGTIHDALRMLARHPATAAHLARKIAVHFVADDPDPALVAALEAAWRDSDGDLGVVTGALLAHPAAWSSAPGKVKPPFDFVVSGLRALGLPSAALRADRPRWMNRVLRAPLERMGQGWEQPPGPDGWPETAAAWITPPGMAGRIDWAMTAPEALMDRLPDPRDFARAALGETLPEPVAFAARAAESRAEAIGVVLSAPAFQRR</sequence>
<organism evidence="1 2">
    <name type="scientific">Limimaricola hongkongensis DSM 17492</name>
    <dbReference type="NCBI Taxonomy" id="1122180"/>
    <lineage>
        <taxon>Bacteria</taxon>
        <taxon>Pseudomonadati</taxon>
        <taxon>Pseudomonadota</taxon>
        <taxon>Alphaproteobacteria</taxon>
        <taxon>Rhodobacterales</taxon>
        <taxon>Paracoccaceae</taxon>
        <taxon>Limimaricola</taxon>
    </lineage>
</organism>
<dbReference type="InterPro" id="IPR014917">
    <property type="entry name" value="DUF1800"/>
</dbReference>
<dbReference type="HOGENOM" id="CLU_026001_0_1_5"/>
<dbReference type="Pfam" id="PF08811">
    <property type="entry name" value="DUF1800"/>
    <property type="match status" value="1"/>
</dbReference>
<dbReference type="STRING" id="1122180.Lokhon_02160"/>
<name>A0A017H845_9RHOB</name>
<reference evidence="1 2" key="1">
    <citation type="submission" date="2013-03" db="EMBL/GenBank/DDBJ databases">
        <authorList>
            <person name="Fiebig A."/>
            <person name="Goeker M."/>
            <person name="Klenk H.-P.P."/>
        </authorList>
    </citation>
    <scope>NUCLEOTIDE SEQUENCE [LARGE SCALE GENOMIC DNA]</scope>
    <source>
        <strain evidence="1 2">DSM 17492</strain>
    </source>
</reference>
<dbReference type="EMBL" id="APGJ01000007">
    <property type="protein sequence ID" value="EYD70526.1"/>
    <property type="molecule type" value="Genomic_DNA"/>
</dbReference>
<comment type="caution">
    <text evidence="1">The sequence shown here is derived from an EMBL/GenBank/DDBJ whole genome shotgun (WGS) entry which is preliminary data.</text>
</comment>
<proteinExistence type="predicted"/>
<evidence type="ECO:0000313" key="2">
    <source>
        <dbReference type="Proteomes" id="UP000025047"/>
    </source>
</evidence>